<protein>
    <submittedName>
        <fullName evidence="1">DUF4747 family protein</fullName>
    </submittedName>
</protein>
<evidence type="ECO:0000313" key="1">
    <source>
        <dbReference type="EMBL" id="EKW9777724.1"/>
    </source>
</evidence>
<evidence type="ECO:0000313" key="2">
    <source>
        <dbReference type="Proteomes" id="UP001171165"/>
    </source>
</evidence>
<dbReference type="AlphaFoldDB" id="A0AAN3YVZ9"/>
<dbReference type="Pfam" id="PF15931">
    <property type="entry name" value="DUF4747"/>
    <property type="match status" value="1"/>
</dbReference>
<proteinExistence type="predicted"/>
<comment type="caution">
    <text evidence="1">The sequence shown here is derived from an EMBL/GenBank/DDBJ whole genome shotgun (WGS) entry which is preliminary data.</text>
</comment>
<dbReference type="InterPro" id="IPR031832">
    <property type="entry name" value="DUF4747"/>
</dbReference>
<reference evidence="1" key="1">
    <citation type="submission" date="2023-06" db="EMBL/GenBank/DDBJ databases">
        <authorList>
            <consortium name="Clinical and Environmental Microbiology Branch: Whole genome sequencing antimicrobial resistance pathogens in the healthcare setting"/>
        </authorList>
    </citation>
    <scope>NUCLEOTIDE SEQUENCE</scope>
    <source>
        <strain evidence="1">Microbial</strain>
    </source>
</reference>
<dbReference type="EMBL" id="ABKSPD020000017">
    <property type="protein sequence ID" value="EKW9777724.1"/>
    <property type="molecule type" value="Genomic_DNA"/>
</dbReference>
<dbReference type="Proteomes" id="UP001171165">
    <property type="component" value="Unassembled WGS sequence"/>
</dbReference>
<sequence length="311" mass="35214">MAIYKFYNIQLLPIDTKKVSEVGVDGYCRLFEALSNQVNACKENGDKLSSIAFPMRGGMFFAPYSITITTYPSKDGDSRLVYGSFLKFDDVNEVVDTNSGELLYKSKGNSSSKRYDLEFVFDPEQHVMAIHHTAGLPTRNPLIEALKSILEGHAAGLFKNHSLEIEELTAAESIKIFFEKNLFGIKSYDGYVTFSNSGSFDEFAESAIVKKAEKELKDKNVGKWSSKYSSFKGSLMSELPEQAKVQMVLAARYGNVEVSYTDENGEKHKYVMEDHPVREFYKEEKQLGRRSRAIEIKNLIVRAIKRTVSKY</sequence>
<gene>
    <name evidence="1" type="ORF">PW210_003598</name>
</gene>
<name>A0AAN3YVZ9_PROMI</name>
<organism evidence="1 2">
    <name type="scientific">Proteus mirabilis</name>
    <dbReference type="NCBI Taxonomy" id="584"/>
    <lineage>
        <taxon>Bacteria</taxon>
        <taxon>Pseudomonadati</taxon>
        <taxon>Pseudomonadota</taxon>
        <taxon>Gammaproteobacteria</taxon>
        <taxon>Enterobacterales</taxon>
        <taxon>Morganellaceae</taxon>
        <taxon>Proteus</taxon>
    </lineage>
</organism>
<accession>A0AAN3YVZ9</accession>
<dbReference type="RefSeq" id="WP_036908272.1">
    <property type="nucleotide sequence ID" value="NZ_CAXOLX010000004.1"/>
</dbReference>